<evidence type="ECO:0000256" key="10">
    <source>
        <dbReference type="RuleBase" id="RU000688"/>
    </source>
</evidence>
<evidence type="ECO:0000256" key="9">
    <source>
        <dbReference type="ARBA" id="ARBA00023224"/>
    </source>
</evidence>
<dbReference type="PRINTS" id="PR00237">
    <property type="entry name" value="GPCRRHODOPSN"/>
</dbReference>
<protein>
    <submittedName>
        <fullName evidence="14">ADRA2A protein</fullName>
    </submittedName>
</protein>
<evidence type="ECO:0000256" key="1">
    <source>
        <dbReference type="ARBA" id="ARBA00004651"/>
    </source>
</evidence>
<dbReference type="Pfam" id="PF00001">
    <property type="entry name" value="7tm_1"/>
    <property type="match status" value="1"/>
</dbReference>
<evidence type="ECO:0000256" key="2">
    <source>
        <dbReference type="ARBA" id="ARBA00022475"/>
    </source>
</evidence>
<reference evidence="14" key="1">
    <citation type="submission" date="2022-01" db="EMBL/GenBank/DDBJ databases">
        <authorList>
            <person name="Braso-Vives M."/>
        </authorList>
    </citation>
    <scope>NUCLEOTIDE SEQUENCE</scope>
</reference>
<keyword evidence="15" id="KW-1185">Reference proteome</keyword>
<feature type="region of interest" description="Disordered" evidence="11">
    <location>
        <begin position="244"/>
        <end position="356"/>
    </location>
</feature>
<feature type="transmembrane region" description="Helical" evidence="12">
    <location>
        <begin position="79"/>
        <end position="99"/>
    </location>
</feature>
<evidence type="ECO:0000256" key="4">
    <source>
        <dbReference type="ARBA" id="ARBA00022989"/>
    </source>
</evidence>
<comment type="subcellular location">
    <subcellularLocation>
        <location evidence="1">Cell membrane</location>
        <topology evidence="1">Multi-pass membrane protein</topology>
    </subcellularLocation>
</comment>
<evidence type="ECO:0000313" key="14">
    <source>
        <dbReference type="EMBL" id="CAH1274340.1"/>
    </source>
</evidence>
<dbReference type="PANTHER" id="PTHR24248">
    <property type="entry name" value="ADRENERGIC RECEPTOR-RELATED G-PROTEIN COUPLED RECEPTOR"/>
    <property type="match status" value="1"/>
</dbReference>
<dbReference type="PROSITE" id="PS00237">
    <property type="entry name" value="G_PROTEIN_RECEP_F1_1"/>
    <property type="match status" value="1"/>
</dbReference>
<keyword evidence="9 10" id="KW-0807">Transducer</keyword>
<keyword evidence="8" id="KW-0325">Glycoprotein</keyword>
<dbReference type="EMBL" id="OV696694">
    <property type="protein sequence ID" value="CAH1274340.1"/>
    <property type="molecule type" value="Genomic_DNA"/>
</dbReference>
<dbReference type="SUPFAM" id="SSF81321">
    <property type="entry name" value="Family A G protein-coupled receptor-like"/>
    <property type="match status" value="1"/>
</dbReference>
<feature type="transmembrane region" description="Helical" evidence="12">
    <location>
        <begin position="436"/>
        <end position="458"/>
    </location>
</feature>
<dbReference type="InterPro" id="IPR002233">
    <property type="entry name" value="ADR_fam"/>
</dbReference>
<evidence type="ECO:0000256" key="11">
    <source>
        <dbReference type="SAM" id="MobiDB-lite"/>
    </source>
</evidence>
<dbReference type="InterPro" id="IPR000276">
    <property type="entry name" value="GPCR_Rhodpsn"/>
</dbReference>
<dbReference type="PRINTS" id="PR01103">
    <property type="entry name" value="ADRENERGICR"/>
</dbReference>
<dbReference type="Gene3D" id="1.20.1070.10">
    <property type="entry name" value="Rhodopsin 7-helix transmembrane proteins"/>
    <property type="match status" value="2"/>
</dbReference>
<feature type="compositionally biased region" description="Low complexity" evidence="11">
    <location>
        <begin position="287"/>
        <end position="297"/>
    </location>
</feature>
<feature type="transmembrane region" description="Helical" evidence="12">
    <location>
        <begin position="202"/>
        <end position="229"/>
    </location>
</feature>
<dbReference type="PANTHER" id="PTHR24248:SF174">
    <property type="entry name" value="TYRAMINE_OCTOPAMINE RECEPTOR"/>
    <property type="match status" value="1"/>
</dbReference>
<evidence type="ECO:0000256" key="3">
    <source>
        <dbReference type="ARBA" id="ARBA00022692"/>
    </source>
</evidence>
<dbReference type="AlphaFoldDB" id="A0A8K0AFA4"/>
<keyword evidence="4 12" id="KW-1133">Transmembrane helix</keyword>
<feature type="compositionally biased region" description="Polar residues" evidence="11">
    <location>
        <begin position="327"/>
        <end position="336"/>
    </location>
</feature>
<evidence type="ECO:0000256" key="12">
    <source>
        <dbReference type="SAM" id="Phobius"/>
    </source>
</evidence>
<keyword evidence="6 12" id="KW-0472">Membrane</keyword>
<feature type="domain" description="G-protein coupled receptors family 1 profile" evidence="13">
    <location>
        <begin position="59"/>
        <end position="455"/>
    </location>
</feature>
<evidence type="ECO:0000313" key="15">
    <source>
        <dbReference type="Proteomes" id="UP000838412"/>
    </source>
</evidence>
<organism evidence="14 15">
    <name type="scientific">Branchiostoma lanceolatum</name>
    <name type="common">Common lancelet</name>
    <name type="synonym">Amphioxus lanceolatum</name>
    <dbReference type="NCBI Taxonomy" id="7740"/>
    <lineage>
        <taxon>Eukaryota</taxon>
        <taxon>Metazoa</taxon>
        <taxon>Chordata</taxon>
        <taxon>Cephalochordata</taxon>
        <taxon>Leptocardii</taxon>
        <taxon>Amphioxiformes</taxon>
        <taxon>Branchiostomatidae</taxon>
        <taxon>Branchiostoma</taxon>
    </lineage>
</organism>
<accession>A0A8K0AFA4</accession>
<evidence type="ECO:0000256" key="7">
    <source>
        <dbReference type="ARBA" id="ARBA00023170"/>
    </source>
</evidence>
<evidence type="ECO:0000256" key="5">
    <source>
        <dbReference type="ARBA" id="ARBA00023040"/>
    </source>
</evidence>
<dbReference type="Proteomes" id="UP000838412">
    <property type="component" value="Chromosome 9"/>
</dbReference>
<sequence>MSADPSVDFVMLFKGTNSSVSTNDTMPVDPYGQPEEVSRVKLWVMAVLMTIVMLVILIGNTLVVVAVLKVRVLQTIQNYYLVSLAASDLMVGGLIMPLALMNELMGYWSLGRTMCDIHVTLDIFACTASILNLCAIGLDRHYAITKAVEYTATKTTKHALGGIAMVWTASTVICLPPLLGWGTDSFQLGLYPRCDYNDKISYVLYSTVGSFFGPLPIMLVVYTRIFIAARSRIRKLRKRSSIRRSVTTTTTNAHRLEVPAADRKESQTRRKEGKGKEHMKAGISSCTLTETTNQETPPTTPGVLLRPERLTAVYSKHALNRGKPNDKTNNGTSSPHAAQRPHGPSKAMKPSPSMDFADRLRGAPLTDVEAAKSHLAKEHPIVQDATERRWKMMQAKERRLTVVICIVTGAFVICWSPFFVAYVVRTVHETLVSSTLFRVFVWLGYCNSALNPIIYTLLNTDFRQAFQQVLIRKFRVVRRY</sequence>
<dbReference type="FunFam" id="1.20.1070.10:FF:001254">
    <property type="entry name" value="AGAP013324-PA"/>
    <property type="match status" value="1"/>
</dbReference>
<dbReference type="PROSITE" id="PS50262">
    <property type="entry name" value="G_PROTEIN_RECEP_F1_2"/>
    <property type="match status" value="1"/>
</dbReference>
<comment type="similarity">
    <text evidence="10">Belongs to the G-protein coupled receptor 1 family.</text>
</comment>
<dbReference type="InterPro" id="IPR017452">
    <property type="entry name" value="GPCR_Rhodpsn_7TM"/>
</dbReference>
<dbReference type="OrthoDB" id="5975661at2759"/>
<dbReference type="SMART" id="SM01381">
    <property type="entry name" value="7TM_GPCR_Srsx"/>
    <property type="match status" value="1"/>
</dbReference>
<proteinExistence type="inferred from homology"/>
<keyword evidence="2" id="KW-1003">Cell membrane</keyword>
<evidence type="ECO:0000256" key="6">
    <source>
        <dbReference type="ARBA" id="ARBA00023136"/>
    </source>
</evidence>
<feature type="compositionally biased region" description="Basic and acidic residues" evidence="11">
    <location>
        <begin position="254"/>
        <end position="280"/>
    </location>
</feature>
<dbReference type="GO" id="GO:0004935">
    <property type="term" value="F:adrenergic receptor activity"/>
    <property type="evidence" value="ECO:0007669"/>
    <property type="project" value="InterPro"/>
</dbReference>
<feature type="transmembrane region" description="Helical" evidence="12">
    <location>
        <begin position="119"/>
        <end position="138"/>
    </location>
</feature>
<feature type="transmembrane region" description="Helical" evidence="12">
    <location>
        <begin position="400"/>
        <end position="424"/>
    </location>
</feature>
<dbReference type="GO" id="GO:0005886">
    <property type="term" value="C:plasma membrane"/>
    <property type="evidence" value="ECO:0007669"/>
    <property type="project" value="UniProtKB-SubCell"/>
</dbReference>
<keyword evidence="5 10" id="KW-0297">G-protein coupled receptor</keyword>
<evidence type="ECO:0000259" key="13">
    <source>
        <dbReference type="PROSITE" id="PS50262"/>
    </source>
</evidence>
<feature type="transmembrane region" description="Helical" evidence="12">
    <location>
        <begin position="159"/>
        <end position="182"/>
    </location>
</feature>
<keyword evidence="3 10" id="KW-0812">Transmembrane</keyword>
<evidence type="ECO:0000256" key="8">
    <source>
        <dbReference type="ARBA" id="ARBA00023180"/>
    </source>
</evidence>
<gene>
    <name evidence="14" type="primary">ADRA2A</name>
    <name evidence="14" type="ORF">BLAG_LOCUS25393</name>
</gene>
<name>A0A8K0AFA4_BRALA</name>
<keyword evidence="7 10" id="KW-0675">Receptor</keyword>
<feature type="transmembrane region" description="Helical" evidence="12">
    <location>
        <begin position="42"/>
        <end position="67"/>
    </location>
</feature>